<dbReference type="OrthoDB" id="2121828at2759"/>
<evidence type="ECO:0000256" key="2">
    <source>
        <dbReference type="ARBA" id="ARBA00022723"/>
    </source>
</evidence>
<dbReference type="PROSITE" id="PS00079">
    <property type="entry name" value="MULTICOPPER_OXIDASE1"/>
    <property type="match status" value="1"/>
</dbReference>
<keyword evidence="4" id="KW-0186">Copper</keyword>
<evidence type="ECO:0000259" key="7">
    <source>
        <dbReference type="Pfam" id="PF07731"/>
    </source>
</evidence>
<dbReference type="InterPro" id="IPR008972">
    <property type="entry name" value="Cupredoxin"/>
</dbReference>
<dbReference type="InterPro" id="IPR002355">
    <property type="entry name" value="Cu_oxidase_Cu_BS"/>
</dbReference>
<dbReference type="Pfam" id="PF00394">
    <property type="entry name" value="Cu-oxidase"/>
    <property type="match status" value="1"/>
</dbReference>
<dbReference type="Proteomes" id="UP000594262">
    <property type="component" value="Unplaced"/>
</dbReference>
<dbReference type="GeneID" id="136812870"/>
<sequence length="602" mass="67842">MASLTSLSAQFYPVKLSLKNLRLIQVEHSFIIRTLVGKEWTGYSVLLLSKSMKKKPKKQEAGGTGVDDEFIMHVSDWYHQRSSEIYTRVTFSQFAPKNQVYGRDGTKLEGFGWHSGHIEGRGQYYDSVKKLWTKVPNTVYTVTKGKKYRFRVIGSGLDLPLRISVDNHLLQLVASDGYDVEPYEVESFIINPGERFDFIITADQDIENYWIQAAGFMEWDHPTAADNTKYVRAILRYNGAEEEDPDIEISKHINCTTQTGDVGQCLIANCASVLKGYDSKCFTVDNLKMSEYELDREEVPDFDKDNAGHKEVFLNWVTGGEHSPYKVVNGNYFLNPPVSSLTQHDDIPEDIFCDPSSCKGEKLCECYTELKVEANQTIQLIWTNVGGKHRADRNHPIHLHGHSFHVLKIGLGKYNKTNGLYLLGQYTDDIDCSGSDACNQPKWKNQNWGGNDIPGMNVSGRPIQKDTLTIPAGGYAVIRFKASNPGKWFMHCHIEFHAMTGMAMVLNEGGTKNHPARPKGFPVCQSYFKDEDLNPVYIKELEAEEQAKYWFKLGVAFASLFGGQSVAALVFFAWKYKSSGKGASGKETGGKRNEDMELVQNT</sequence>
<keyword evidence="3" id="KW-0560">Oxidoreductase</keyword>
<protein>
    <submittedName>
        <fullName evidence="8">Uncharacterized protein</fullName>
    </submittedName>
</protein>
<evidence type="ECO:0000259" key="6">
    <source>
        <dbReference type="Pfam" id="PF00394"/>
    </source>
</evidence>
<evidence type="ECO:0000256" key="4">
    <source>
        <dbReference type="ARBA" id="ARBA00023008"/>
    </source>
</evidence>
<evidence type="ECO:0000313" key="9">
    <source>
        <dbReference type="Proteomes" id="UP000594262"/>
    </source>
</evidence>
<dbReference type="PANTHER" id="PTHR11709:SF394">
    <property type="entry name" value="FI03373P-RELATED"/>
    <property type="match status" value="1"/>
</dbReference>
<dbReference type="SUPFAM" id="SSF49503">
    <property type="entry name" value="Cupredoxins"/>
    <property type="match status" value="2"/>
</dbReference>
<comment type="similarity">
    <text evidence="1">Belongs to the multicopper oxidase family.</text>
</comment>
<dbReference type="InterPro" id="IPR001117">
    <property type="entry name" value="Cu-oxidase_2nd"/>
</dbReference>
<dbReference type="InterPro" id="IPR033138">
    <property type="entry name" value="Cu_oxidase_CS"/>
</dbReference>
<feature type="domain" description="Plastocyanin-like" evidence="7">
    <location>
        <begin position="353"/>
        <end position="508"/>
    </location>
</feature>
<dbReference type="GO" id="GO:0006826">
    <property type="term" value="P:iron ion transport"/>
    <property type="evidence" value="ECO:0007669"/>
    <property type="project" value="TreeGrafter"/>
</dbReference>
<accession>A0A7M5XE30</accession>
<reference evidence="8" key="1">
    <citation type="submission" date="2021-01" db="UniProtKB">
        <authorList>
            <consortium name="EnsemblMetazoa"/>
        </authorList>
    </citation>
    <scope>IDENTIFICATION</scope>
</reference>
<dbReference type="GO" id="GO:0005507">
    <property type="term" value="F:copper ion binding"/>
    <property type="evidence" value="ECO:0007669"/>
    <property type="project" value="InterPro"/>
</dbReference>
<dbReference type="PANTHER" id="PTHR11709">
    <property type="entry name" value="MULTI-COPPER OXIDASE"/>
    <property type="match status" value="1"/>
</dbReference>
<evidence type="ECO:0000256" key="5">
    <source>
        <dbReference type="SAM" id="MobiDB-lite"/>
    </source>
</evidence>
<dbReference type="InterPro" id="IPR011706">
    <property type="entry name" value="Cu-oxidase_C"/>
</dbReference>
<name>A0A7M5XE30_9CNID</name>
<evidence type="ECO:0000313" key="8">
    <source>
        <dbReference type="EnsemblMetazoa" id="CLYHEMP021457.1"/>
    </source>
</evidence>
<dbReference type="GO" id="GO:0016491">
    <property type="term" value="F:oxidoreductase activity"/>
    <property type="evidence" value="ECO:0007669"/>
    <property type="project" value="UniProtKB-KW"/>
</dbReference>
<dbReference type="FunFam" id="2.60.40.420:FF:000045">
    <property type="entry name" value="Laccase 2"/>
    <property type="match status" value="1"/>
</dbReference>
<feature type="region of interest" description="Disordered" evidence="5">
    <location>
        <begin position="579"/>
        <end position="602"/>
    </location>
</feature>
<keyword evidence="9" id="KW-1185">Reference proteome</keyword>
<feature type="domain" description="Plastocyanin-like" evidence="6">
    <location>
        <begin position="69"/>
        <end position="240"/>
    </location>
</feature>
<proteinExistence type="inferred from homology"/>
<dbReference type="RefSeq" id="XP_066925497.1">
    <property type="nucleotide sequence ID" value="XM_067069396.1"/>
</dbReference>
<dbReference type="AlphaFoldDB" id="A0A7M5XE30"/>
<dbReference type="GO" id="GO:0005886">
    <property type="term" value="C:plasma membrane"/>
    <property type="evidence" value="ECO:0007669"/>
    <property type="project" value="TreeGrafter"/>
</dbReference>
<dbReference type="PROSITE" id="PS00080">
    <property type="entry name" value="MULTICOPPER_OXIDASE2"/>
    <property type="match status" value="1"/>
</dbReference>
<evidence type="ECO:0000256" key="3">
    <source>
        <dbReference type="ARBA" id="ARBA00023002"/>
    </source>
</evidence>
<keyword evidence="2" id="KW-0479">Metal-binding</keyword>
<organism evidence="8 9">
    <name type="scientific">Clytia hemisphaerica</name>
    <dbReference type="NCBI Taxonomy" id="252671"/>
    <lineage>
        <taxon>Eukaryota</taxon>
        <taxon>Metazoa</taxon>
        <taxon>Cnidaria</taxon>
        <taxon>Hydrozoa</taxon>
        <taxon>Hydroidolina</taxon>
        <taxon>Leptothecata</taxon>
        <taxon>Obeliida</taxon>
        <taxon>Clytiidae</taxon>
        <taxon>Clytia</taxon>
    </lineage>
</organism>
<evidence type="ECO:0000256" key="1">
    <source>
        <dbReference type="ARBA" id="ARBA00010609"/>
    </source>
</evidence>
<dbReference type="InterPro" id="IPR045087">
    <property type="entry name" value="Cu-oxidase_fam"/>
</dbReference>
<dbReference type="Pfam" id="PF07731">
    <property type="entry name" value="Cu-oxidase_2"/>
    <property type="match status" value="1"/>
</dbReference>
<dbReference type="CDD" id="cd13905">
    <property type="entry name" value="CuRO_3_tcLLC2_insect_like"/>
    <property type="match status" value="1"/>
</dbReference>
<dbReference type="EnsemblMetazoa" id="CLYHEMT021457.1">
    <property type="protein sequence ID" value="CLYHEMP021457.1"/>
    <property type="gene ID" value="CLYHEMG021457"/>
</dbReference>
<dbReference type="CDD" id="cd13884">
    <property type="entry name" value="CuRO_2_tcLCC_insect_like"/>
    <property type="match status" value="1"/>
</dbReference>
<dbReference type="Gene3D" id="2.60.40.420">
    <property type="entry name" value="Cupredoxins - blue copper proteins"/>
    <property type="match status" value="2"/>
</dbReference>